<feature type="domain" description="DUF6538" evidence="1">
    <location>
        <begin position="2"/>
        <end position="44"/>
    </location>
</feature>
<dbReference type="InterPro" id="IPR046668">
    <property type="entry name" value="DUF6538"/>
</dbReference>
<evidence type="ECO:0000313" key="3">
    <source>
        <dbReference type="Proteomes" id="UP000321287"/>
    </source>
</evidence>
<keyword evidence="3" id="KW-1185">Reference proteome</keyword>
<dbReference type="AlphaFoldDB" id="A0AAN4R390"/>
<sequence length="96" mass="10853">MLVRRPAGYAFRRVIPTYLRELMRRRELWVTLDTNDKSLAKSRACAPSLATGRLYSGVHRLTKELFQDINDSLRESVDDPEALVMGGVDIDPCAST</sequence>
<dbReference type="KEGG" id="abg:Asbog_02336"/>
<comment type="caution">
    <text evidence="2">The sequence shown here is derived from an EMBL/GenBank/DDBJ whole genome shotgun (WGS) entry which is preliminary data.</text>
</comment>
<dbReference type="Pfam" id="PF20172">
    <property type="entry name" value="DUF6538"/>
    <property type="match status" value="1"/>
</dbReference>
<dbReference type="EMBL" id="BJVS01000004">
    <property type="protein sequence ID" value="GEL53602.1"/>
    <property type="molecule type" value="Genomic_DNA"/>
</dbReference>
<organism evidence="2 3">
    <name type="scientific">Asaia bogorensis NBRC 16594</name>
    <dbReference type="NCBI Taxonomy" id="1231624"/>
    <lineage>
        <taxon>Bacteria</taxon>
        <taxon>Pseudomonadati</taxon>
        <taxon>Pseudomonadota</taxon>
        <taxon>Alphaproteobacteria</taxon>
        <taxon>Acetobacterales</taxon>
        <taxon>Acetobacteraceae</taxon>
        <taxon>Asaia</taxon>
    </lineage>
</organism>
<gene>
    <name evidence="2" type="ORF">ABO01nite_16090</name>
</gene>
<evidence type="ECO:0000259" key="1">
    <source>
        <dbReference type="Pfam" id="PF20172"/>
    </source>
</evidence>
<reference evidence="2 3" key="1">
    <citation type="submission" date="2019-07" db="EMBL/GenBank/DDBJ databases">
        <title>Whole genome shotgun sequence of Asaia bogorensis NBRC 16594.</title>
        <authorList>
            <person name="Hosoyama A."/>
            <person name="Uohara A."/>
            <person name="Ohji S."/>
            <person name="Ichikawa N."/>
        </authorList>
    </citation>
    <scope>NUCLEOTIDE SEQUENCE [LARGE SCALE GENOMIC DNA]</scope>
    <source>
        <strain evidence="2 3">NBRC 16594</strain>
    </source>
</reference>
<dbReference type="GeneID" id="78227350"/>
<dbReference type="Proteomes" id="UP000321287">
    <property type="component" value="Unassembled WGS sequence"/>
</dbReference>
<proteinExistence type="predicted"/>
<name>A0AAN4R390_9PROT</name>
<accession>A0AAN4R390</accession>
<protein>
    <recommendedName>
        <fullName evidence="1">DUF6538 domain-containing protein</fullName>
    </recommendedName>
</protein>
<dbReference type="RefSeq" id="WP_062165245.1">
    <property type="nucleotide sequence ID" value="NZ_AP014690.1"/>
</dbReference>
<evidence type="ECO:0000313" key="2">
    <source>
        <dbReference type="EMBL" id="GEL53602.1"/>
    </source>
</evidence>